<keyword evidence="8" id="KW-1185">Reference proteome</keyword>
<reference evidence="7 8" key="1">
    <citation type="journal article" date="2021" name="ISME Commun">
        <title>Automated analysis of genomic sequences facilitates high-throughput and comprehensive description of bacteria.</title>
        <authorList>
            <person name="Hitch T.C.A."/>
        </authorList>
    </citation>
    <scope>NUCLEOTIDE SEQUENCE [LARGE SCALE GENOMIC DNA]</scope>
    <source>
        <strain evidence="7 8">Sanger_109</strain>
    </source>
</reference>
<organism evidence="7 8">
    <name type="scientific">Brotonthovivens ammoniilytica</name>
    <dbReference type="NCBI Taxonomy" id="2981725"/>
    <lineage>
        <taxon>Bacteria</taxon>
        <taxon>Bacillati</taxon>
        <taxon>Bacillota</taxon>
        <taxon>Clostridia</taxon>
        <taxon>Lachnospirales</taxon>
        <taxon>Lachnospiraceae</taxon>
        <taxon>Brotonthovivens</taxon>
    </lineage>
</organism>
<dbReference type="Pfam" id="PF00528">
    <property type="entry name" value="BPD_transp_1"/>
    <property type="match status" value="2"/>
</dbReference>
<dbReference type="SUPFAM" id="SSF161098">
    <property type="entry name" value="MetI-like"/>
    <property type="match status" value="2"/>
</dbReference>
<feature type="transmembrane region" description="Helical" evidence="5">
    <location>
        <begin position="555"/>
        <end position="574"/>
    </location>
</feature>
<dbReference type="Proteomes" id="UP001652442">
    <property type="component" value="Unassembled WGS sequence"/>
</dbReference>
<dbReference type="RefSeq" id="WP_158424239.1">
    <property type="nucleotide sequence ID" value="NZ_JAOQJQ010000001.1"/>
</dbReference>
<feature type="transmembrane region" description="Helical" evidence="5">
    <location>
        <begin position="244"/>
        <end position="265"/>
    </location>
</feature>
<evidence type="ECO:0000259" key="6">
    <source>
        <dbReference type="PROSITE" id="PS50928"/>
    </source>
</evidence>
<feature type="transmembrane region" description="Helical" evidence="5">
    <location>
        <begin position="472"/>
        <end position="493"/>
    </location>
</feature>
<dbReference type="InterPro" id="IPR000515">
    <property type="entry name" value="MetI-like"/>
</dbReference>
<dbReference type="Pfam" id="PF13343">
    <property type="entry name" value="SBP_bac_6"/>
    <property type="match status" value="1"/>
</dbReference>
<dbReference type="EMBL" id="JAOQJQ010000001">
    <property type="protein sequence ID" value="MCU6761444.1"/>
    <property type="molecule type" value="Genomic_DNA"/>
</dbReference>
<feature type="transmembrane region" description="Helical" evidence="5">
    <location>
        <begin position="97"/>
        <end position="118"/>
    </location>
</feature>
<feature type="transmembrane region" description="Helical" evidence="5">
    <location>
        <begin position="345"/>
        <end position="367"/>
    </location>
</feature>
<feature type="transmembrane region" description="Helical" evidence="5">
    <location>
        <begin position="513"/>
        <end position="534"/>
    </location>
</feature>
<feature type="transmembrane region" description="Helical" evidence="5">
    <location>
        <begin position="289"/>
        <end position="314"/>
    </location>
</feature>
<dbReference type="PANTHER" id="PTHR43496">
    <property type="entry name" value="PROTEIN LPLB"/>
    <property type="match status" value="1"/>
</dbReference>
<comment type="caution">
    <text evidence="7">The sequence shown here is derived from an EMBL/GenBank/DDBJ whole genome shotgun (WGS) entry which is preliminary data.</text>
</comment>
<dbReference type="Gene3D" id="1.10.3720.10">
    <property type="entry name" value="MetI-like"/>
    <property type="match status" value="2"/>
</dbReference>
<dbReference type="CDD" id="cd06261">
    <property type="entry name" value="TM_PBP2"/>
    <property type="match status" value="2"/>
</dbReference>
<dbReference type="PROSITE" id="PS50928">
    <property type="entry name" value="ABC_TM1"/>
    <property type="match status" value="2"/>
</dbReference>
<evidence type="ECO:0000313" key="8">
    <source>
        <dbReference type="Proteomes" id="UP001652442"/>
    </source>
</evidence>
<keyword evidence="5" id="KW-0813">Transport</keyword>
<feature type="domain" description="ABC transmembrane type-1" evidence="6">
    <location>
        <begin position="341"/>
        <end position="531"/>
    </location>
</feature>
<evidence type="ECO:0000256" key="4">
    <source>
        <dbReference type="ARBA" id="ARBA00023136"/>
    </source>
</evidence>
<accession>A0ABT2TIV5</accession>
<feature type="transmembrane region" description="Helical" evidence="5">
    <location>
        <begin position="410"/>
        <end position="429"/>
    </location>
</feature>
<keyword evidence="4 5" id="KW-0472">Membrane</keyword>
<dbReference type="Gene3D" id="3.40.190.10">
    <property type="entry name" value="Periplasmic binding protein-like II"/>
    <property type="match status" value="2"/>
</dbReference>
<proteinExistence type="inferred from homology"/>
<feature type="transmembrane region" description="Helical" evidence="5">
    <location>
        <begin position="138"/>
        <end position="161"/>
    </location>
</feature>
<keyword evidence="3 5" id="KW-1133">Transmembrane helix</keyword>
<sequence length="880" mass="96878">MKQKKNLEVKVIFTAVLVLFIWFLAVPIVTLLLKSFQSDTGNILVHYAQVFSGSGFWNAVGNSFKVAGSSAAITTFLAFLLAYTLHYTNIPGFFKKMIQVLAVLPMLLPTITYGFAIIYSFGRQGLITRILGTQIFDIYGFGGLLLGYVIYTLPVSFLLIHNTMGYIDKKFMVVSRVMGDKGLQTFAITILRPLTGTLAASFIQCFFLAFTDFGIPASVGGQYDVVASVLYDEMLGSLPNFNNGAVVALVMLVPSIVSIALLHILEKYNVRYSKITPVENQKNHIRDGICGVSSVCIIFVILIVFSVIFLVPFVSEWPYEMTFTLKHVKNVFGDSTLFGVFRNSVIVAALTAMIGSAAAYGAALITARSRMPKKYKQMIESIALVTNTIPGMVIGIAFMLMFSGSPLQNTFALIIICNIVHYFSTPYLMMKNSLEKMNSSWETTAMLMGDNWMKTILRVVTPNALPTLIEVFSYYFVNAMVTVSAVIFISGARTMVITAKIKELQHFAEFNEIFVLSLCILVTNIVAKLLFRMLAERGRKAGTSTGKEKKKRTKAAGIAAVCILAAAVIGFAVFPGGSQSSQKVVIYSNADDEAVEAMKETLDQNGYQDQYIFQTFGTSELGGKLLAEGKNIEADLVTMSSFYLESAQQQNQMFADLTFEAETLSEAPDFYRPVTSQEGVIIFNTKVMEEKNLPVPESLKDLADPVYAGEISVTDIKSSSTAWLMIQALVSEYGEDGAKEVLAGIYKNAGPHMEDSGSGPLKKVRSGEVAIGFGLRHQAVADKKDGLPVDYIDPIEGNFSLTESVAVVDKGDERSKKAMEMAECIVKKGREKLKEIYPNPLYQGETVDKIFQSAYPKTFQEPLTAELLKKHQQLSENCKQ</sequence>
<gene>
    <name evidence="7" type="ORF">OCV88_03695</name>
</gene>
<dbReference type="SUPFAM" id="SSF53850">
    <property type="entry name" value="Periplasmic binding protein-like II"/>
    <property type="match status" value="1"/>
</dbReference>
<dbReference type="InterPro" id="IPR035906">
    <property type="entry name" value="MetI-like_sf"/>
</dbReference>
<evidence type="ECO:0000256" key="1">
    <source>
        <dbReference type="ARBA" id="ARBA00004141"/>
    </source>
</evidence>
<name>A0ABT2TIV5_9FIRM</name>
<keyword evidence="2 5" id="KW-0812">Transmembrane</keyword>
<comment type="similarity">
    <text evidence="5">Belongs to the binding-protein-dependent transport system permease family.</text>
</comment>
<evidence type="ECO:0000256" key="2">
    <source>
        <dbReference type="ARBA" id="ARBA00022692"/>
    </source>
</evidence>
<comment type="subcellular location">
    <subcellularLocation>
        <location evidence="5">Cell membrane</location>
        <topology evidence="5">Multi-pass membrane protein</topology>
    </subcellularLocation>
    <subcellularLocation>
        <location evidence="1">Membrane</location>
        <topology evidence="1">Multi-pass membrane protein</topology>
    </subcellularLocation>
</comment>
<feature type="transmembrane region" description="Helical" evidence="5">
    <location>
        <begin position="182"/>
        <end position="210"/>
    </location>
</feature>
<feature type="domain" description="ABC transmembrane type-1" evidence="6">
    <location>
        <begin position="60"/>
        <end position="262"/>
    </location>
</feature>
<feature type="transmembrane region" description="Helical" evidence="5">
    <location>
        <begin position="379"/>
        <end position="404"/>
    </location>
</feature>
<evidence type="ECO:0000256" key="3">
    <source>
        <dbReference type="ARBA" id="ARBA00022989"/>
    </source>
</evidence>
<evidence type="ECO:0000313" key="7">
    <source>
        <dbReference type="EMBL" id="MCU6761444.1"/>
    </source>
</evidence>
<feature type="transmembrane region" description="Helical" evidence="5">
    <location>
        <begin position="66"/>
        <end position="85"/>
    </location>
</feature>
<evidence type="ECO:0000256" key="5">
    <source>
        <dbReference type="RuleBase" id="RU363032"/>
    </source>
</evidence>
<dbReference type="PANTHER" id="PTHR43496:SF1">
    <property type="entry name" value="POLYGALACTURONAN_RHAMNOGALACTURONAN TRANSPORT SYSTEM PERMEASE PROTEIN YTEP"/>
    <property type="match status" value="1"/>
</dbReference>
<protein>
    <submittedName>
        <fullName evidence="7">Extracellular solute-binding protein</fullName>
    </submittedName>
</protein>
<feature type="transmembrane region" description="Helical" evidence="5">
    <location>
        <begin position="12"/>
        <end position="33"/>
    </location>
</feature>